<protein>
    <submittedName>
        <fullName evidence="2 3">Uncharacterized protein</fullName>
    </submittedName>
</protein>
<dbReference type="Proteomes" id="UP000030765">
    <property type="component" value="Unassembled WGS sequence"/>
</dbReference>
<feature type="region of interest" description="Disordered" evidence="1">
    <location>
        <begin position="375"/>
        <end position="398"/>
    </location>
</feature>
<feature type="compositionally biased region" description="Pro residues" evidence="1">
    <location>
        <begin position="531"/>
        <end position="545"/>
    </location>
</feature>
<dbReference type="VEuPathDB" id="VectorBase:ASIS001558"/>
<dbReference type="EMBL" id="KE524109">
    <property type="protein sequence ID" value="KFB34899.1"/>
    <property type="molecule type" value="Genomic_DNA"/>
</dbReference>
<feature type="region of interest" description="Disordered" evidence="1">
    <location>
        <begin position="429"/>
        <end position="509"/>
    </location>
</feature>
<name>A0A084VAA5_ANOSI</name>
<feature type="region of interest" description="Disordered" evidence="1">
    <location>
        <begin position="106"/>
        <end position="146"/>
    </location>
</feature>
<gene>
    <name evidence="2" type="ORF">ZHAS_00000582</name>
</gene>
<feature type="region of interest" description="Disordered" evidence="1">
    <location>
        <begin position="528"/>
        <end position="606"/>
    </location>
</feature>
<accession>A0A084VAA5</accession>
<proteinExistence type="predicted"/>
<dbReference type="VEuPathDB" id="VectorBase:ASIC000582"/>
<dbReference type="EMBL" id="ATLV01003052">
    <property type="status" value="NOT_ANNOTATED_CDS"/>
    <property type="molecule type" value="Genomic_DNA"/>
</dbReference>
<feature type="compositionally biased region" description="Low complexity" evidence="1">
    <location>
        <begin position="474"/>
        <end position="509"/>
    </location>
</feature>
<evidence type="ECO:0000313" key="4">
    <source>
        <dbReference type="Proteomes" id="UP000030765"/>
    </source>
</evidence>
<reference evidence="2 4" key="1">
    <citation type="journal article" date="2014" name="BMC Genomics">
        <title>Genome sequence of Anopheles sinensis provides insight into genetics basis of mosquito competence for malaria parasites.</title>
        <authorList>
            <person name="Zhou D."/>
            <person name="Zhang D."/>
            <person name="Ding G."/>
            <person name="Shi L."/>
            <person name="Hou Q."/>
            <person name="Ye Y."/>
            <person name="Xu Y."/>
            <person name="Zhou H."/>
            <person name="Xiong C."/>
            <person name="Li S."/>
            <person name="Yu J."/>
            <person name="Hong S."/>
            <person name="Yu X."/>
            <person name="Zou P."/>
            <person name="Chen C."/>
            <person name="Chang X."/>
            <person name="Wang W."/>
            <person name="Lv Y."/>
            <person name="Sun Y."/>
            <person name="Ma L."/>
            <person name="Shen B."/>
            <person name="Zhu C."/>
        </authorList>
    </citation>
    <scope>NUCLEOTIDE SEQUENCE [LARGE SCALE GENOMIC DNA]</scope>
</reference>
<evidence type="ECO:0000313" key="3">
    <source>
        <dbReference type="EnsemblMetazoa" id="ASIC000582-PA"/>
    </source>
</evidence>
<evidence type="ECO:0000313" key="2">
    <source>
        <dbReference type="EMBL" id="KFB34899.1"/>
    </source>
</evidence>
<feature type="compositionally biased region" description="Pro residues" evidence="1">
    <location>
        <begin position="435"/>
        <end position="453"/>
    </location>
</feature>
<evidence type="ECO:0000256" key="1">
    <source>
        <dbReference type="SAM" id="MobiDB-lite"/>
    </source>
</evidence>
<dbReference type="AlphaFoldDB" id="A0A084VAA5"/>
<feature type="compositionally biased region" description="Low complexity" evidence="1">
    <location>
        <begin position="589"/>
        <end position="600"/>
    </location>
</feature>
<feature type="region of interest" description="Disordered" evidence="1">
    <location>
        <begin position="201"/>
        <end position="288"/>
    </location>
</feature>
<keyword evidence="4" id="KW-1185">Reference proteome</keyword>
<feature type="compositionally biased region" description="Low complexity" evidence="1">
    <location>
        <begin position="235"/>
        <end position="250"/>
    </location>
</feature>
<sequence>MNFNETKITQGTKPCLFFAMRSTPSPPAELESVLAEYCELVTINPSFLRSQLLRKATLQWHGRTLRGRTRITNFLRLKQRFGALRNFVFEQPVECPPFDCAQNRFGSMSHGDGQEPPGGSSGSRRASRARKRSATLTPTKPASPASEVDVDVDILSTNDDEIDILQLTPLLPPLLPALGGQDPLSGMGLLPLDSGDPFAGLGYRTPPRGSDASLPPNPSVYDALRLRGMGRSTIDDSNSSGTSSASSVTSTDDDEPTGARPEARPIEAPEQASSVSEKKPSPGGGDAVERFGKLRFLRAKSCIQLAPPAAGTSPPPERQYRRASVAGSSCDLGTPSHLALAYRMNRTTRRPHFQQIVYHWPSAKAGARRKLFDTVEPPPLDGLPGDGGQHPTGATPKYEPEKLVPMAAQAFTASALAPRPTRRASEIVIGLRPLPTSPPPSPRAVRYPYPPSTPVKRRRSVAMHLRTPPPLIGSTASSSSSGTTHFSSSSSSSSSSSTSSSSSSSSTSSSSFIAIPFEYGRVCRKQLRADTPPPSASAAMQPPPSGSATPIPFHAGGAGAGPLPGHLIRLGNTPVPAPEQGADGRRKSSPTAAAAPAVPARKPPRL</sequence>
<dbReference type="EnsemblMetazoa" id="ASIC000582-RA">
    <property type="protein sequence ID" value="ASIC000582-PA"/>
    <property type="gene ID" value="ASIC000582"/>
</dbReference>
<organism evidence="2">
    <name type="scientific">Anopheles sinensis</name>
    <name type="common">Mosquito</name>
    <dbReference type="NCBI Taxonomy" id="74873"/>
    <lineage>
        <taxon>Eukaryota</taxon>
        <taxon>Metazoa</taxon>
        <taxon>Ecdysozoa</taxon>
        <taxon>Arthropoda</taxon>
        <taxon>Hexapoda</taxon>
        <taxon>Insecta</taxon>
        <taxon>Pterygota</taxon>
        <taxon>Neoptera</taxon>
        <taxon>Endopterygota</taxon>
        <taxon>Diptera</taxon>
        <taxon>Nematocera</taxon>
        <taxon>Culicoidea</taxon>
        <taxon>Culicidae</taxon>
        <taxon>Anophelinae</taxon>
        <taxon>Anopheles</taxon>
    </lineage>
</organism>
<dbReference type="OrthoDB" id="8195095at2759"/>
<reference evidence="3" key="2">
    <citation type="submission" date="2020-05" db="UniProtKB">
        <authorList>
            <consortium name="EnsemblMetazoa"/>
        </authorList>
    </citation>
    <scope>IDENTIFICATION</scope>
</reference>